<organism evidence="2 3">
    <name type="scientific">Aerococcus agrisoli</name>
    <dbReference type="NCBI Taxonomy" id="2487350"/>
    <lineage>
        <taxon>Bacteria</taxon>
        <taxon>Bacillati</taxon>
        <taxon>Bacillota</taxon>
        <taxon>Bacilli</taxon>
        <taxon>Lactobacillales</taxon>
        <taxon>Aerococcaceae</taxon>
        <taxon>Aerococcus</taxon>
    </lineage>
</organism>
<evidence type="ECO:0000256" key="1">
    <source>
        <dbReference type="SAM" id="Phobius"/>
    </source>
</evidence>
<keyword evidence="3" id="KW-1185">Reference proteome</keyword>
<name>A0A3N4G1Y6_9LACT</name>
<dbReference type="PANTHER" id="PTHR33802:SF1">
    <property type="entry name" value="XK-RELATED PROTEIN"/>
    <property type="match status" value="1"/>
</dbReference>
<feature type="transmembrane region" description="Helical" evidence="1">
    <location>
        <begin position="81"/>
        <end position="101"/>
    </location>
</feature>
<feature type="transmembrane region" description="Helical" evidence="1">
    <location>
        <begin position="48"/>
        <end position="69"/>
    </location>
</feature>
<keyword evidence="1" id="KW-0812">Transmembrane</keyword>
<comment type="caution">
    <text evidence="2">The sequence shown here is derived from an EMBL/GenBank/DDBJ whole genome shotgun (WGS) entry which is preliminary data.</text>
</comment>
<evidence type="ECO:0000313" key="3">
    <source>
        <dbReference type="Proteomes" id="UP000273977"/>
    </source>
</evidence>
<feature type="transmembrane region" description="Helical" evidence="1">
    <location>
        <begin position="200"/>
        <end position="219"/>
    </location>
</feature>
<dbReference type="Proteomes" id="UP000273977">
    <property type="component" value="Unassembled WGS sequence"/>
</dbReference>
<accession>A0A3N4G1Y6</accession>
<dbReference type="OrthoDB" id="5189031at2"/>
<feature type="transmembrane region" description="Helical" evidence="1">
    <location>
        <begin position="107"/>
        <end position="129"/>
    </location>
</feature>
<sequence>MSTKWKAWSNVVLLLFTFFVNFLGGSGRINGMSQAAVSDKYHTLITPAGYTFSIWGVIYSLLLVWTVNMALHSKKKEYEKIIEAITPFYWLSLITNMIWIVTFSYEWVGISTTFIFIYLLALIACLNSISSIAHPGRTFSGVTFGLHTGWLLIASVVNVAAFLVQINWSGFGISDTIWAGIVIIVSIVIASYVSNKMRNAVLPLPIAWAFFGIHGALIMSGGNNGLQILAILGFLTMLYLCIHIFIKNGKAILPKNN</sequence>
<dbReference type="Gene3D" id="1.20.1260.100">
    <property type="entry name" value="TspO/MBR protein"/>
    <property type="match status" value="1"/>
</dbReference>
<keyword evidence="1" id="KW-0472">Membrane</keyword>
<dbReference type="AlphaFoldDB" id="A0A3N4G1Y6"/>
<feature type="transmembrane region" description="Helical" evidence="1">
    <location>
        <begin position="225"/>
        <end position="246"/>
    </location>
</feature>
<dbReference type="EMBL" id="RKMG01000034">
    <property type="protein sequence ID" value="RPA56962.1"/>
    <property type="molecule type" value="Genomic_DNA"/>
</dbReference>
<reference evidence="2 3" key="1">
    <citation type="submission" date="2018-11" db="EMBL/GenBank/DDBJ databases">
        <title>Aerococcus sp. SJQ22, whole genome shotgun sequence.</title>
        <authorList>
            <person name="Sun L."/>
            <person name="Gao X."/>
            <person name="Chen W."/>
            <person name="Huang K."/>
        </authorList>
    </citation>
    <scope>NUCLEOTIDE SEQUENCE [LARGE SCALE GENOMIC DNA]</scope>
    <source>
        <strain evidence="2 3">SJQ22</strain>
    </source>
</reference>
<proteinExistence type="predicted"/>
<evidence type="ECO:0000313" key="2">
    <source>
        <dbReference type="EMBL" id="RPA56962.1"/>
    </source>
</evidence>
<feature type="transmembrane region" description="Helical" evidence="1">
    <location>
        <begin position="141"/>
        <end position="164"/>
    </location>
</feature>
<dbReference type="InterPro" id="IPR038330">
    <property type="entry name" value="TspO/MBR-related_sf"/>
</dbReference>
<gene>
    <name evidence="2" type="ORF">EF384_08525</name>
</gene>
<dbReference type="PANTHER" id="PTHR33802">
    <property type="entry name" value="SI:CH211-161H7.5-RELATED"/>
    <property type="match status" value="1"/>
</dbReference>
<protein>
    <submittedName>
        <fullName evidence="2">Tryptophan-rich sensory protein</fullName>
    </submittedName>
</protein>
<keyword evidence="1" id="KW-1133">Transmembrane helix</keyword>
<dbReference type="RefSeq" id="WP_123781131.1">
    <property type="nucleotide sequence ID" value="NZ_RKMG01000034.1"/>
</dbReference>
<feature type="transmembrane region" description="Helical" evidence="1">
    <location>
        <begin position="176"/>
        <end position="193"/>
    </location>
</feature>